<reference evidence="1" key="2">
    <citation type="journal article" date="2015" name="Fish Shellfish Immunol.">
        <title>Early steps in the European eel (Anguilla anguilla)-Vibrio vulnificus interaction in the gills: Role of the RtxA13 toxin.</title>
        <authorList>
            <person name="Callol A."/>
            <person name="Pajuelo D."/>
            <person name="Ebbesson L."/>
            <person name="Teles M."/>
            <person name="MacKenzie S."/>
            <person name="Amaro C."/>
        </authorList>
    </citation>
    <scope>NUCLEOTIDE SEQUENCE</scope>
</reference>
<organism evidence="1">
    <name type="scientific">Anguilla anguilla</name>
    <name type="common">European freshwater eel</name>
    <name type="synonym">Muraena anguilla</name>
    <dbReference type="NCBI Taxonomy" id="7936"/>
    <lineage>
        <taxon>Eukaryota</taxon>
        <taxon>Metazoa</taxon>
        <taxon>Chordata</taxon>
        <taxon>Craniata</taxon>
        <taxon>Vertebrata</taxon>
        <taxon>Euteleostomi</taxon>
        <taxon>Actinopterygii</taxon>
        <taxon>Neopterygii</taxon>
        <taxon>Teleostei</taxon>
        <taxon>Anguilliformes</taxon>
        <taxon>Anguillidae</taxon>
        <taxon>Anguilla</taxon>
    </lineage>
</organism>
<dbReference type="AlphaFoldDB" id="A0A0E9VAJ1"/>
<reference evidence="1" key="1">
    <citation type="submission" date="2014-11" db="EMBL/GenBank/DDBJ databases">
        <authorList>
            <person name="Amaro Gonzalez C."/>
        </authorList>
    </citation>
    <scope>NUCLEOTIDE SEQUENCE</scope>
</reference>
<dbReference type="EMBL" id="GBXM01034102">
    <property type="protein sequence ID" value="JAH74475.1"/>
    <property type="molecule type" value="Transcribed_RNA"/>
</dbReference>
<evidence type="ECO:0000313" key="1">
    <source>
        <dbReference type="EMBL" id="JAH74475.1"/>
    </source>
</evidence>
<sequence length="46" mass="5494">MYLLGFYFTFPGGCIWLEWKFLPHHKIHSSENLTQITCFSHFGLVF</sequence>
<proteinExistence type="predicted"/>
<name>A0A0E9VAJ1_ANGAN</name>
<accession>A0A0E9VAJ1</accession>
<protein>
    <submittedName>
        <fullName evidence="1">Uncharacterized protein</fullName>
    </submittedName>
</protein>